<accession>A0A371X709</accession>
<proteinExistence type="predicted"/>
<sequence length="153" mass="15607">MAPRLPLLDTLTGKELVRVGSEGKPALTSVDAIGQAADRSFAAEIAQIRADIASLRAGQFQSERITGSVVTAGTAVTVNFAKPFAAPPAVIPVPGWSGDQFVEATATEITATGAKIIVKRSRGTLVLSAGPFENAPAGTAFVVVALGLPKLTP</sequence>
<dbReference type="EMBL" id="QURL01000002">
    <property type="protein sequence ID" value="RFC65019.1"/>
    <property type="molecule type" value="Genomic_DNA"/>
</dbReference>
<dbReference type="Proteomes" id="UP000264310">
    <property type="component" value="Unassembled WGS sequence"/>
</dbReference>
<evidence type="ECO:0000313" key="1">
    <source>
        <dbReference type="EMBL" id="RFC65019.1"/>
    </source>
</evidence>
<keyword evidence="2" id="KW-1185">Reference proteome</keyword>
<reference evidence="1 2" key="1">
    <citation type="submission" date="2018-08" db="EMBL/GenBank/DDBJ databases">
        <title>Fulvimarina sp. 85, whole genome shotgun sequence.</title>
        <authorList>
            <person name="Tuo L."/>
        </authorList>
    </citation>
    <scope>NUCLEOTIDE SEQUENCE [LARGE SCALE GENOMIC DNA]</scope>
    <source>
        <strain evidence="1 2">85</strain>
    </source>
</reference>
<organism evidence="1 2">
    <name type="scientific">Fulvimarina endophytica</name>
    <dbReference type="NCBI Taxonomy" id="2293836"/>
    <lineage>
        <taxon>Bacteria</taxon>
        <taxon>Pseudomonadati</taxon>
        <taxon>Pseudomonadota</taxon>
        <taxon>Alphaproteobacteria</taxon>
        <taxon>Hyphomicrobiales</taxon>
        <taxon>Aurantimonadaceae</taxon>
        <taxon>Fulvimarina</taxon>
    </lineage>
</organism>
<dbReference type="RefSeq" id="WP_116681917.1">
    <property type="nucleotide sequence ID" value="NZ_QURL01000002.1"/>
</dbReference>
<dbReference type="OrthoDB" id="8455703at2"/>
<name>A0A371X709_9HYPH</name>
<evidence type="ECO:0000313" key="2">
    <source>
        <dbReference type="Proteomes" id="UP000264310"/>
    </source>
</evidence>
<dbReference type="AlphaFoldDB" id="A0A371X709"/>
<protein>
    <submittedName>
        <fullName evidence="1">Uncharacterized protein</fullName>
    </submittedName>
</protein>
<dbReference type="SUPFAM" id="SSF141086">
    <property type="entry name" value="Agglutinin HPA-like"/>
    <property type="match status" value="1"/>
</dbReference>
<dbReference type="InterPro" id="IPR037221">
    <property type="entry name" value="H-type_lectin_dom_sf"/>
</dbReference>
<gene>
    <name evidence="1" type="ORF">DYI37_03900</name>
</gene>
<comment type="caution">
    <text evidence="1">The sequence shown here is derived from an EMBL/GenBank/DDBJ whole genome shotgun (WGS) entry which is preliminary data.</text>
</comment>